<keyword evidence="8 14" id="KW-0808">Transferase</keyword>
<evidence type="ECO:0000256" key="12">
    <source>
        <dbReference type="SAM" id="Phobius"/>
    </source>
</evidence>
<dbReference type="InterPro" id="IPR029044">
    <property type="entry name" value="Nucleotide-diphossugar_trans"/>
</dbReference>
<keyword evidence="10 12" id="KW-1133">Transmembrane helix</keyword>
<keyword evidence="7 14" id="KW-0328">Glycosyltransferase</keyword>
<dbReference type="NCBIfam" id="NF003960">
    <property type="entry name" value="PRK05454.2-3"/>
    <property type="match status" value="1"/>
</dbReference>
<proteinExistence type="inferred from homology"/>
<dbReference type="SUPFAM" id="SSF53448">
    <property type="entry name" value="Nucleotide-diphospho-sugar transferases"/>
    <property type="match status" value="1"/>
</dbReference>
<dbReference type="Gene3D" id="3.90.550.10">
    <property type="entry name" value="Spore Coat Polysaccharide Biosynthesis Protein SpsA, Chain A"/>
    <property type="match status" value="1"/>
</dbReference>
<organism evidence="14 15">
    <name type="scientific">Scleromatobacter humisilvae</name>
    <dbReference type="NCBI Taxonomy" id="2897159"/>
    <lineage>
        <taxon>Bacteria</taxon>
        <taxon>Pseudomonadati</taxon>
        <taxon>Pseudomonadota</taxon>
        <taxon>Betaproteobacteria</taxon>
        <taxon>Burkholderiales</taxon>
        <taxon>Sphaerotilaceae</taxon>
        <taxon>Scleromatobacter</taxon>
    </lineage>
</organism>
<dbReference type="Pfam" id="PF13632">
    <property type="entry name" value="Glyco_trans_2_3"/>
    <property type="match status" value="1"/>
</dbReference>
<evidence type="ECO:0000256" key="9">
    <source>
        <dbReference type="ARBA" id="ARBA00022692"/>
    </source>
</evidence>
<keyword evidence="9 12" id="KW-0812">Transmembrane</keyword>
<dbReference type="AlphaFoldDB" id="A0A9X2C153"/>
<protein>
    <recommendedName>
        <fullName evidence="4">Glucans biosynthesis glucosyltransferase H</fullName>
    </recommendedName>
</protein>
<feature type="transmembrane region" description="Helical" evidence="12">
    <location>
        <begin position="93"/>
        <end position="120"/>
    </location>
</feature>
<keyword evidence="15" id="KW-1185">Reference proteome</keyword>
<dbReference type="GO" id="GO:0005886">
    <property type="term" value="C:plasma membrane"/>
    <property type="evidence" value="ECO:0007669"/>
    <property type="project" value="UniProtKB-SubCell"/>
</dbReference>
<dbReference type="GO" id="GO:0016758">
    <property type="term" value="F:hexosyltransferase activity"/>
    <property type="evidence" value="ECO:0007669"/>
    <property type="project" value="TreeGrafter"/>
</dbReference>
<evidence type="ECO:0000256" key="7">
    <source>
        <dbReference type="ARBA" id="ARBA00022676"/>
    </source>
</evidence>
<evidence type="ECO:0000256" key="5">
    <source>
        <dbReference type="ARBA" id="ARBA00022475"/>
    </source>
</evidence>
<feature type="transmembrane region" description="Helical" evidence="12">
    <location>
        <begin position="417"/>
        <end position="438"/>
    </location>
</feature>
<name>A0A9X2C153_9BURK</name>
<feature type="transmembrane region" description="Helical" evidence="12">
    <location>
        <begin position="62"/>
        <end position="81"/>
    </location>
</feature>
<keyword evidence="6" id="KW-0997">Cell inner membrane</keyword>
<evidence type="ECO:0000256" key="6">
    <source>
        <dbReference type="ARBA" id="ARBA00022519"/>
    </source>
</evidence>
<dbReference type="NCBIfam" id="NF003958">
    <property type="entry name" value="PRK05454.2-1"/>
    <property type="match status" value="1"/>
</dbReference>
<sequence length="637" mass="68820">MKNSARASTMPTIVRSPMLPRAWSGFWNGVLGRAECVVTPEAAALEAKPLAWESAVRVRRRVLLALILVATAFAAWVLASGQQELQHPILQGLQIGLFALLFAWVAAGCFTALMGFFVLVRGDRHAISAADAGDAPLPADGRTALIMPICHEDVATVFAGLRATAASLERSGALHAFDIFVLSDSKDEAVIAEERAAFADLRDSLAGRGNVFYRVRRVRTKKKAGNVSDFCRRWGANYKYMVVMDADSVMSGDCLQTLVRLMEKHPTAGILQTAPQAVGHATLHARAQQFAARVTGNLFTVGMQFWQLGEAHYFGHNAIIRVKPFMEHCGLAPLQGKGAFSGHILSHDFVEAALMRRAGFHVWLVADLVGSYEQQPPHLLAELQRDRRWCQGNLQNARLIAEPGLHAVHRGMLATGAMAYVSAPLWLLYVVLGALLWLVGGNVLFTPEGTLAIGIPGLWAGTLTMLVLPRLLGVAAVFMRRETGRFGGGAKLVQSAFLEAALAMLLAPLRMVAHTLFVVGAMTGWKLEWKSPPREANDVAWSEAAQRFAPVSLVVAAIAAAMSLAGSSAVLWMMPVGLPLVLAVPFTVLTGSTSLGERVRRARLLLVPEESSSPTVLRQAWSFAKMSPAALRRLVTA</sequence>
<gene>
    <name evidence="14" type="primary">mdoH</name>
    <name evidence="14" type="ORF">LPC04_22495</name>
</gene>
<evidence type="ECO:0000256" key="8">
    <source>
        <dbReference type="ARBA" id="ARBA00022679"/>
    </source>
</evidence>
<keyword evidence="11 12" id="KW-0472">Membrane</keyword>
<evidence type="ECO:0000256" key="11">
    <source>
        <dbReference type="ARBA" id="ARBA00023136"/>
    </source>
</evidence>
<evidence type="ECO:0000256" key="2">
    <source>
        <dbReference type="ARBA" id="ARBA00005001"/>
    </source>
</evidence>
<feature type="transmembrane region" description="Helical" evidence="12">
    <location>
        <begin position="578"/>
        <end position="596"/>
    </location>
</feature>
<dbReference type="PANTHER" id="PTHR43867:SF5">
    <property type="entry name" value="GLUCANS BIOSYNTHESIS GLUCOSYLTRANSFERASE H"/>
    <property type="match status" value="1"/>
</dbReference>
<evidence type="ECO:0000313" key="15">
    <source>
        <dbReference type="Proteomes" id="UP001139353"/>
    </source>
</evidence>
<feature type="transmembrane region" description="Helical" evidence="12">
    <location>
        <begin position="458"/>
        <end position="479"/>
    </location>
</feature>
<comment type="pathway">
    <text evidence="2">Glycan metabolism; osmoregulated periplasmic glucan (OPG) biosynthesis.</text>
</comment>
<evidence type="ECO:0000256" key="3">
    <source>
        <dbReference type="ARBA" id="ARBA00009337"/>
    </source>
</evidence>
<keyword evidence="5" id="KW-1003">Cell membrane</keyword>
<comment type="subcellular location">
    <subcellularLocation>
        <location evidence="1">Cell inner membrane</location>
        <topology evidence="1">Multi-pass membrane protein</topology>
    </subcellularLocation>
</comment>
<evidence type="ECO:0000256" key="10">
    <source>
        <dbReference type="ARBA" id="ARBA00022989"/>
    </source>
</evidence>
<dbReference type="InterPro" id="IPR050321">
    <property type="entry name" value="Glycosyltr_2/OpgH_subfam"/>
</dbReference>
<dbReference type="PANTHER" id="PTHR43867">
    <property type="entry name" value="CELLULOSE SYNTHASE CATALYTIC SUBUNIT A [UDP-FORMING]"/>
    <property type="match status" value="1"/>
</dbReference>
<dbReference type="CDD" id="cd04191">
    <property type="entry name" value="Glucan_BSP_MdoH"/>
    <property type="match status" value="1"/>
</dbReference>
<comment type="caution">
    <text evidence="14">The sequence shown here is derived from an EMBL/GenBank/DDBJ whole genome shotgun (WGS) entry which is preliminary data.</text>
</comment>
<dbReference type="RefSeq" id="WP_275684525.1">
    <property type="nucleotide sequence ID" value="NZ_JAJLJH010000008.1"/>
</dbReference>
<feature type="domain" description="Glycosyltransferase 2-like" evidence="13">
    <location>
        <begin position="242"/>
        <end position="435"/>
    </location>
</feature>
<evidence type="ECO:0000256" key="4">
    <source>
        <dbReference type="ARBA" id="ARBA00020585"/>
    </source>
</evidence>
<dbReference type="NCBIfam" id="NF003962">
    <property type="entry name" value="PRK05454.2-5"/>
    <property type="match status" value="1"/>
</dbReference>
<feature type="transmembrane region" description="Helical" evidence="12">
    <location>
        <begin position="548"/>
        <end position="572"/>
    </location>
</feature>
<reference evidence="14" key="1">
    <citation type="submission" date="2021-11" db="EMBL/GenBank/DDBJ databases">
        <title>BS-T2-15 a new species belonging to the Comamonadaceae family isolated from the soil of a French oak forest.</title>
        <authorList>
            <person name="Mieszkin S."/>
            <person name="Alain K."/>
        </authorList>
    </citation>
    <scope>NUCLEOTIDE SEQUENCE</scope>
    <source>
        <strain evidence="14">BS-T2-15</strain>
    </source>
</reference>
<dbReference type="Proteomes" id="UP001139353">
    <property type="component" value="Unassembled WGS sequence"/>
</dbReference>
<dbReference type="EMBL" id="JAJLJH010000008">
    <property type="protein sequence ID" value="MCK9688488.1"/>
    <property type="molecule type" value="Genomic_DNA"/>
</dbReference>
<evidence type="ECO:0000256" key="1">
    <source>
        <dbReference type="ARBA" id="ARBA00004429"/>
    </source>
</evidence>
<dbReference type="InterPro" id="IPR001173">
    <property type="entry name" value="Glyco_trans_2-like"/>
</dbReference>
<comment type="similarity">
    <text evidence="3">Belongs to the glycosyltransferase 2 family. OpgH subfamily.</text>
</comment>
<evidence type="ECO:0000259" key="13">
    <source>
        <dbReference type="Pfam" id="PF13632"/>
    </source>
</evidence>
<accession>A0A9X2C153</accession>
<evidence type="ECO:0000313" key="14">
    <source>
        <dbReference type="EMBL" id="MCK9688488.1"/>
    </source>
</evidence>